<sequence length="277" mass="31372">MIISVQSAYEWNLNQDLIFVDCRFDLQDPEKGKVSYTQEHIPGAVYMDLEKDLSGKVKETGGRHPLPDLNHFIDILKQSGINDQSIVIAYDENHAFASRFVWLLKAIGHKEAYVLDGGLSAWKEAGLSTTEEVTVSNKIMIEQSWELEQSLIATQTDVQHYISKREVVLIDSRSHDRYTGQHEPIDKKAGHIPTAINFDWTDLFENGFFKHTDKLQKHFELLNDNSQIVVYCGSGVTAAPNVIALWQAGFTNVQLYVGSFSDWITNDNNQIKTGDQP</sequence>
<name>A0ABT9VIA2_9BACI</name>
<dbReference type="EC" id="2.8.1.2" evidence="4"/>
<dbReference type="PROSITE" id="PS50206">
    <property type="entry name" value="RHODANESE_3"/>
    <property type="match status" value="2"/>
</dbReference>
<evidence type="ECO:0000313" key="5">
    <source>
        <dbReference type="Proteomes" id="UP001224359"/>
    </source>
</evidence>
<dbReference type="InterPro" id="IPR001763">
    <property type="entry name" value="Rhodanese-like_dom"/>
</dbReference>
<feature type="domain" description="Rhodanese" evidence="3">
    <location>
        <begin position="163"/>
        <end position="272"/>
    </location>
</feature>
<evidence type="ECO:0000259" key="3">
    <source>
        <dbReference type="PROSITE" id="PS50206"/>
    </source>
</evidence>
<dbReference type="RefSeq" id="WP_306978108.1">
    <property type="nucleotide sequence ID" value="NZ_JAUSTQ010000016.1"/>
</dbReference>
<dbReference type="Proteomes" id="UP001224359">
    <property type="component" value="Unassembled WGS sequence"/>
</dbReference>
<evidence type="ECO:0000313" key="4">
    <source>
        <dbReference type="EMBL" id="MDQ0160687.1"/>
    </source>
</evidence>
<keyword evidence="1 4" id="KW-0808">Transferase</keyword>
<dbReference type="EC" id="2.8.1.1" evidence="4"/>
<dbReference type="Pfam" id="PF00581">
    <property type="entry name" value="Rhodanese"/>
    <property type="match status" value="2"/>
</dbReference>
<organism evidence="4 5">
    <name type="scientific">Alkalibacillus salilacus</name>
    <dbReference type="NCBI Taxonomy" id="284582"/>
    <lineage>
        <taxon>Bacteria</taxon>
        <taxon>Bacillati</taxon>
        <taxon>Bacillota</taxon>
        <taxon>Bacilli</taxon>
        <taxon>Bacillales</taxon>
        <taxon>Bacillaceae</taxon>
        <taxon>Alkalibacillus</taxon>
    </lineage>
</organism>
<reference evidence="4 5" key="1">
    <citation type="submission" date="2023-07" db="EMBL/GenBank/DDBJ databases">
        <title>Genomic Encyclopedia of Type Strains, Phase IV (KMG-IV): sequencing the most valuable type-strain genomes for metagenomic binning, comparative biology and taxonomic classification.</title>
        <authorList>
            <person name="Goeker M."/>
        </authorList>
    </citation>
    <scope>NUCLEOTIDE SEQUENCE [LARGE SCALE GENOMIC DNA]</scope>
    <source>
        <strain evidence="4 5">DSM 16460</strain>
    </source>
</reference>
<dbReference type="SMART" id="SM00450">
    <property type="entry name" value="RHOD"/>
    <property type="match status" value="2"/>
</dbReference>
<keyword evidence="5" id="KW-1185">Reference proteome</keyword>
<feature type="domain" description="Rhodanese" evidence="3">
    <location>
        <begin position="13"/>
        <end position="131"/>
    </location>
</feature>
<protein>
    <submittedName>
        <fullName evidence="4">Thiosulfate/3-mercaptopyruvate sulfurtransferase</fullName>
        <ecNumber evidence="4">2.8.1.1</ecNumber>
        <ecNumber evidence="4">2.8.1.2</ecNumber>
    </submittedName>
</protein>
<evidence type="ECO:0000256" key="2">
    <source>
        <dbReference type="ARBA" id="ARBA00022737"/>
    </source>
</evidence>
<dbReference type="PANTHER" id="PTHR11364">
    <property type="entry name" value="THIOSULFATE SULFERTANSFERASE"/>
    <property type="match status" value="1"/>
</dbReference>
<keyword evidence="2" id="KW-0677">Repeat</keyword>
<dbReference type="Gene3D" id="3.40.250.10">
    <property type="entry name" value="Rhodanese-like domain"/>
    <property type="match status" value="2"/>
</dbReference>
<dbReference type="SUPFAM" id="SSF52821">
    <property type="entry name" value="Rhodanese/Cell cycle control phosphatase"/>
    <property type="match status" value="2"/>
</dbReference>
<dbReference type="GO" id="GO:0004792">
    <property type="term" value="F:thiosulfate-cyanide sulfurtransferase activity"/>
    <property type="evidence" value="ECO:0007669"/>
    <property type="project" value="UniProtKB-EC"/>
</dbReference>
<comment type="caution">
    <text evidence="4">The sequence shown here is derived from an EMBL/GenBank/DDBJ whole genome shotgun (WGS) entry which is preliminary data.</text>
</comment>
<dbReference type="PANTHER" id="PTHR11364:SF27">
    <property type="entry name" value="SULFURTRANSFERASE"/>
    <property type="match status" value="1"/>
</dbReference>
<dbReference type="InterPro" id="IPR045078">
    <property type="entry name" value="TST/MPST-like"/>
</dbReference>
<dbReference type="GO" id="GO:0016784">
    <property type="term" value="F:3-mercaptopyruvate sulfurtransferase activity"/>
    <property type="evidence" value="ECO:0007669"/>
    <property type="project" value="UniProtKB-EC"/>
</dbReference>
<gene>
    <name evidence="4" type="ORF">J2S77_002693</name>
</gene>
<dbReference type="InterPro" id="IPR036873">
    <property type="entry name" value="Rhodanese-like_dom_sf"/>
</dbReference>
<accession>A0ABT9VIA2</accession>
<proteinExistence type="predicted"/>
<dbReference type="CDD" id="cd01449">
    <property type="entry name" value="TST_Repeat_2"/>
    <property type="match status" value="1"/>
</dbReference>
<dbReference type="CDD" id="cd01448">
    <property type="entry name" value="TST_Repeat_1"/>
    <property type="match status" value="1"/>
</dbReference>
<dbReference type="EMBL" id="JAUSTQ010000016">
    <property type="protein sequence ID" value="MDQ0160687.1"/>
    <property type="molecule type" value="Genomic_DNA"/>
</dbReference>
<evidence type="ECO:0000256" key="1">
    <source>
        <dbReference type="ARBA" id="ARBA00022679"/>
    </source>
</evidence>